<dbReference type="Gene3D" id="1.10.10.10">
    <property type="entry name" value="Winged helix-like DNA-binding domain superfamily/Winged helix DNA-binding domain"/>
    <property type="match status" value="1"/>
</dbReference>
<evidence type="ECO:0000313" key="5">
    <source>
        <dbReference type="EMBL" id="OQW52668.1"/>
    </source>
</evidence>
<dbReference type="STRING" id="1827387.A4S15_07550"/>
<dbReference type="RefSeq" id="WP_376800389.1">
    <property type="nucleotide sequence ID" value="NZ_DBNB01000037.1"/>
</dbReference>
<accession>A0A1W9HZ04</accession>
<feature type="domain" description="HTH hxlR-type" evidence="4">
    <location>
        <begin position="19"/>
        <end position="118"/>
    </location>
</feature>
<dbReference type="GO" id="GO:0003677">
    <property type="term" value="F:DNA binding"/>
    <property type="evidence" value="ECO:0007669"/>
    <property type="project" value="UniProtKB-KW"/>
</dbReference>
<comment type="caution">
    <text evidence="5">The sequence shown here is derived from an EMBL/GenBank/DDBJ whole genome shotgun (WGS) entry which is preliminary data.</text>
</comment>
<evidence type="ECO:0000256" key="3">
    <source>
        <dbReference type="ARBA" id="ARBA00023163"/>
    </source>
</evidence>
<protein>
    <submittedName>
        <fullName evidence="5">Transcriptional regulator</fullName>
    </submittedName>
</protein>
<sequence>MKDTSKTDTCPTSHTPGQCPLDTVLRLLMGPWTTYVLWLLQTEGPLRFGQLKARMGRISSKVLTDRLRHLEAAQLITRTYAPTIPPAVTYAMAARGAELKDVLDGINQLAVRWQSEDEARALSQAAE</sequence>
<organism evidence="5 6">
    <name type="scientific">Candidatus Raskinella chloraquaticus</name>
    <dbReference type="NCBI Taxonomy" id="1951219"/>
    <lineage>
        <taxon>Bacteria</taxon>
        <taxon>Pseudomonadati</taxon>
        <taxon>Pseudomonadota</taxon>
        <taxon>Alphaproteobacteria</taxon>
        <taxon>Hyphomicrobiales</taxon>
        <taxon>Phreatobacteraceae</taxon>
        <taxon>Candidatus Raskinella</taxon>
    </lineage>
</organism>
<evidence type="ECO:0000313" key="6">
    <source>
        <dbReference type="Proteomes" id="UP000192872"/>
    </source>
</evidence>
<evidence type="ECO:0000256" key="1">
    <source>
        <dbReference type="ARBA" id="ARBA00023015"/>
    </source>
</evidence>
<evidence type="ECO:0000259" key="4">
    <source>
        <dbReference type="PROSITE" id="PS51118"/>
    </source>
</evidence>
<name>A0A1W9HZ04_9HYPH</name>
<dbReference type="EMBL" id="LWDL01000012">
    <property type="protein sequence ID" value="OQW52668.1"/>
    <property type="molecule type" value="Genomic_DNA"/>
</dbReference>
<gene>
    <name evidence="5" type="ORF">A4S15_07550</name>
</gene>
<dbReference type="Pfam" id="PF01638">
    <property type="entry name" value="HxlR"/>
    <property type="match status" value="1"/>
</dbReference>
<dbReference type="SUPFAM" id="SSF46785">
    <property type="entry name" value="Winged helix' DNA-binding domain"/>
    <property type="match status" value="1"/>
</dbReference>
<keyword evidence="3" id="KW-0804">Transcription</keyword>
<dbReference type="PANTHER" id="PTHR33204:SF37">
    <property type="entry name" value="HTH-TYPE TRANSCRIPTIONAL REGULATOR YODB"/>
    <property type="match status" value="1"/>
</dbReference>
<reference evidence="5 6" key="1">
    <citation type="journal article" date="2017" name="Water Res.">
        <title>Comammox in drinking water systems.</title>
        <authorList>
            <person name="Wang Y."/>
            <person name="Ma L."/>
            <person name="Mao Y."/>
            <person name="Jiang X."/>
            <person name="Xia Y."/>
            <person name="Yu K."/>
            <person name="Li B."/>
            <person name="Zhang T."/>
        </authorList>
    </citation>
    <scope>NUCLEOTIDE SEQUENCE [LARGE SCALE GENOMIC DNA]</scope>
    <source>
        <strain evidence="5">SG_bin8</strain>
    </source>
</reference>
<dbReference type="InterPro" id="IPR002577">
    <property type="entry name" value="HTH_HxlR"/>
</dbReference>
<dbReference type="PANTHER" id="PTHR33204">
    <property type="entry name" value="TRANSCRIPTIONAL REGULATOR, MARR FAMILY"/>
    <property type="match status" value="1"/>
</dbReference>
<dbReference type="PROSITE" id="PS51118">
    <property type="entry name" value="HTH_HXLR"/>
    <property type="match status" value="1"/>
</dbReference>
<proteinExistence type="predicted"/>
<dbReference type="InterPro" id="IPR036388">
    <property type="entry name" value="WH-like_DNA-bd_sf"/>
</dbReference>
<dbReference type="AlphaFoldDB" id="A0A1W9HZ04"/>
<keyword evidence="2" id="KW-0238">DNA-binding</keyword>
<dbReference type="InterPro" id="IPR036390">
    <property type="entry name" value="WH_DNA-bd_sf"/>
</dbReference>
<evidence type="ECO:0000256" key="2">
    <source>
        <dbReference type="ARBA" id="ARBA00023125"/>
    </source>
</evidence>
<keyword evidence="1" id="KW-0805">Transcription regulation</keyword>
<dbReference type="Proteomes" id="UP000192872">
    <property type="component" value="Unassembled WGS sequence"/>
</dbReference>